<feature type="transmembrane region" description="Helical" evidence="7">
    <location>
        <begin position="32"/>
        <end position="57"/>
    </location>
</feature>
<proteinExistence type="inferred from homology"/>
<accession>A0ABT9YAG3</accession>
<dbReference type="InterPro" id="IPR051322">
    <property type="entry name" value="AA_ABC_Transporter_Permease"/>
</dbReference>
<feature type="transmembrane region" description="Helical" evidence="7">
    <location>
        <begin position="105"/>
        <end position="123"/>
    </location>
</feature>
<keyword evidence="5 7" id="KW-1133">Transmembrane helix</keyword>
<comment type="subcellular location">
    <subcellularLocation>
        <location evidence="1 7">Cell membrane</location>
        <topology evidence="1 7">Multi-pass membrane protein</topology>
    </subcellularLocation>
</comment>
<evidence type="ECO:0000256" key="3">
    <source>
        <dbReference type="ARBA" id="ARBA00022475"/>
    </source>
</evidence>
<evidence type="ECO:0000313" key="10">
    <source>
        <dbReference type="Proteomes" id="UP001239167"/>
    </source>
</evidence>
<name>A0ABT9YAG3_9FIRM</name>
<dbReference type="EMBL" id="JAUSUE010000017">
    <property type="protein sequence ID" value="MDQ0204526.1"/>
    <property type="molecule type" value="Genomic_DNA"/>
</dbReference>
<evidence type="ECO:0000256" key="7">
    <source>
        <dbReference type="RuleBase" id="RU363032"/>
    </source>
</evidence>
<evidence type="ECO:0000256" key="4">
    <source>
        <dbReference type="ARBA" id="ARBA00022692"/>
    </source>
</evidence>
<feature type="domain" description="ABC transmembrane type-1" evidence="8">
    <location>
        <begin position="28"/>
        <end position="222"/>
    </location>
</feature>
<keyword evidence="6 7" id="KW-0472">Membrane</keyword>
<dbReference type="RefSeq" id="WP_307224838.1">
    <property type="nucleotide sequence ID" value="NZ_CP116940.1"/>
</dbReference>
<evidence type="ECO:0000256" key="6">
    <source>
        <dbReference type="ARBA" id="ARBA00023136"/>
    </source>
</evidence>
<dbReference type="PANTHER" id="PTHR30450">
    <property type="entry name" value="ABC TRANSPORTER PERMEASE"/>
    <property type="match status" value="1"/>
</dbReference>
<comment type="similarity">
    <text evidence="7">Belongs to the binding-protein-dependent transport system permease family.</text>
</comment>
<keyword evidence="3" id="KW-1003">Cell membrane</keyword>
<evidence type="ECO:0000256" key="2">
    <source>
        <dbReference type="ARBA" id="ARBA00022448"/>
    </source>
</evidence>
<protein>
    <submittedName>
        <fullName evidence="9">D-methionine transport system permease protein</fullName>
    </submittedName>
</protein>
<keyword evidence="2 7" id="KW-0813">Transport</keyword>
<dbReference type="Pfam" id="PF00528">
    <property type="entry name" value="BPD_transp_1"/>
    <property type="match status" value="1"/>
</dbReference>
<dbReference type="Proteomes" id="UP001239167">
    <property type="component" value="Unassembled WGS sequence"/>
</dbReference>
<gene>
    <name evidence="9" type="ORF">J2S01_002254</name>
</gene>
<evidence type="ECO:0000256" key="5">
    <source>
        <dbReference type="ARBA" id="ARBA00022989"/>
    </source>
</evidence>
<evidence type="ECO:0000256" key="1">
    <source>
        <dbReference type="ARBA" id="ARBA00004651"/>
    </source>
</evidence>
<dbReference type="SUPFAM" id="SSF161098">
    <property type="entry name" value="MetI-like"/>
    <property type="match status" value="1"/>
</dbReference>
<keyword evidence="4 7" id="KW-0812">Transmembrane</keyword>
<reference evidence="9 10" key="1">
    <citation type="submission" date="2023-07" db="EMBL/GenBank/DDBJ databases">
        <title>Genomic Encyclopedia of Type Strains, Phase IV (KMG-IV): sequencing the most valuable type-strain genomes for metagenomic binning, comparative biology and taxonomic classification.</title>
        <authorList>
            <person name="Goeker M."/>
        </authorList>
    </citation>
    <scope>NUCLEOTIDE SEQUENCE [LARGE SCALE GENOMIC DNA]</scope>
    <source>
        <strain evidence="9 10">DSM 16980</strain>
    </source>
</reference>
<sequence length="236" mass="25381">MSLRTHSLYEVLVSAFGPDVWKMIIPAIGDTLYMVFWAAVFTLIIGICLGFILTITADDGLLPLPLPHRVLGAVINGLRSLPEIIMIILMLPIARVIVGKSYGTNACIIALVASCVPMYARLVQGALAELSKGKIEAAKAMGSGIWRIIFSVMLPESVPTLIHSFTVALVSIISMTALAGSFGAGGLGDIAVRYGFNRFQHDVLIATVTALVLIVQAVQFIGDLLAHMILRKRHML</sequence>
<dbReference type="Gene3D" id="1.10.3720.10">
    <property type="entry name" value="MetI-like"/>
    <property type="match status" value="1"/>
</dbReference>
<feature type="transmembrane region" description="Helical" evidence="7">
    <location>
        <begin position="77"/>
        <end position="98"/>
    </location>
</feature>
<dbReference type="CDD" id="cd06261">
    <property type="entry name" value="TM_PBP2"/>
    <property type="match status" value="1"/>
</dbReference>
<evidence type="ECO:0000313" key="9">
    <source>
        <dbReference type="EMBL" id="MDQ0204526.1"/>
    </source>
</evidence>
<evidence type="ECO:0000259" key="8">
    <source>
        <dbReference type="PROSITE" id="PS50928"/>
    </source>
</evidence>
<comment type="caution">
    <text evidence="9">The sequence shown here is derived from an EMBL/GenBank/DDBJ whole genome shotgun (WGS) entry which is preliminary data.</text>
</comment>
<organism evidence="9 10">
    <name type="scientific">Pectinatus haikarae</name>
    <dbReference type="NCBI Taxonomy" id="349096"/>
    <lineage>
        <taxon>Bacteria</taxon>
        <taxon>Bacillati</taxon>
        <taxon>Bacillota</taxon>
        <taxon>Negativicutes</taxon>
        <taxon>Selenomonadales</taxon>
        <taxon>Selenomonadaceae</taxon>
        <taxon>Pectinatus</taxon>
    </lineage>
</organism>
<dbReference type="PANTHER" id="PTHR30450:SF1">
    <property type="entry name" value="D-METHIONINE TRANSPORT SYSTEM PERMEASE PROTEIN METI-RELATED"/>
    <property type="match status" value="1"/>
</dbReference>
<feature type="transmembrane region" description="Helical" evidence="7">
    <location>
        <begin position="203"/>
        <end position="226"/>
    </location>
</feature>
<dbReference type="InterPro" id="IPR035906">
    <property type="entry name" value="MetI-like_sf"/>
</dbReference>
<feature type="transmembrane region" description="Helical" evidence="7">
    <location>
        <begin position="161"/>
        <end position="183"/>
    </location>
</feature>
<dbReference type="PROSITE" id="PS50928">
    <property type="entry name" value="ABC_TM1"/>
    <property type="match status" value="1"/>
</dbReference>
<dbReference type="InterPro" id="IPR000515">
    <property type="entry name" value="MetI-like"/>
</dbReference>
<keyword evidence="10" id="KW-1185">Reference proteome</keyword>